<evidence type="ECO:0000313" key="7">
    <source>
        <dbReference type="Proteomes" id="UP001519325"/>
    </source>
</evidence>
<keyword evidence="7" id="KW-1185">Reference proteome</keyword>
<feature type="domain" description="HTH iclR-type" evidence="4">
    <location>
        <begin position="15"/>
        <end position="76"/>
    </location>
</feature>
<dbReference type="InterPro" id="IPR036388">
    <property type="entry name" value="WH-like_DNA-bd_sf"/>
</dbReference>
<reference evidence="6 7" key="1">
    <citation type="submission" date="2021-03" db="EMBL/GenBank/DDBJ databases">
        <title>Sequencing the genomes of 1000 actinobacteria strains.</title>
        <authorList>
            <person name="Klenk H.-P."/>
        </authorList>
    </citation>
    <scope>NUCLEOTIDE SEQUENCE [LARGE SCALE GENOMIC DNA]</scope>
    <source>
        <strain evidence="6 7">DSM 45516</strain>
    </source>
</reference>
<keyword evidence="1" id="KW-0805">Transcription regulation</keyword>
<evidence type="ECO:0000256" key="3">
    <source>
        <dbReference type="ARBA" id="ARBA00023163"/>
    </source>
</evidence>
<proteinExistence type="predicted"/>
<dbReference type="InterPro" id="IPR036390">
    <property type="entry name" value="WH_DNA-bd_sf"/>
</dbReference>
<dbReference type="Gene3D" id="3.30.450.40">
    <property type="match status" value="1"/>
</dbReference>
<dbReference type="GO" id="GO:0003677">
    <property type="term" value="F:DNA binding"/>
    <property type="evidence" value="ECO:0007669"/>
    <property type="project" value="UniProtKB-KW"/>
</dbReference>
<keyword evidence="2 6" id="KW-0238">DNA-binding</keyword>
<dbReference type="EMBL" id="JAGGMR010000001">
    <property type="protein sequence ID" value="MBP2193305.1"/>
    <property type="molecule type" value="Genomic_DNA"/>
</dbReference>
<dbReference type="Pfam" id="PF01614">
    <property type="entry name" value="IclR_C"/>
    <property type="match status" value="1"/>
</dbReference>
<comment type="caution">
    <text evidence="6">The sequence shown here is derived from an EMBL/GenBank/DDBJ whole genome shotgun (WGS) entry which is preliminary data.</text>
</comment>
<dbReference type="InterPro" id="IPR050707">
    <property type="entry name" value="HTH_MetabolicPath_Reg"/>
</dbReference>
<evidence type="ECO:0000256" key="2">
    <source>
        <dbReference type="ARBA" id="ARBA00023125"/>
    </source>
</evidence>
<gene>
    <name evidence="6" type="ORF">BJ987_006206</name>
</gene>
<dbReference type="PANTHER" id="PTHR30136">
    <property type="entry name" value="HELIX-TURN-HELIX TRANSCRIPTIONAL REGULATOR, ICLR FAMILY"/>
    <property type="match status" value="1"/>
</dbReference>
<dbReference type="PANTHER" id="PTHR30136:SF24">
    <property type="entry name" value="HTH-TYPE TRANSCRIPTIONAL REPRESSOR ALLR"/>
    <property type="match status" value="1"/>
</dbReference>
<keyword evidence="3" id="KW-0804">Transcription</keyword>
<dbReference type="Gene3D" id="1.10.10.10">
    <property type="entry name" value="Winged helix-like DNA-binding domain superfamily/Winged helix DNA-binding domain"/>
    <property type="match status" value="1"/>
</dbReference>
<dbReference type="InterPro" id="IPR005471">
    <property type="entry name" value="Tscrpt_reg_IclR_N"/>
</dbReference>
<organism evidence="6 7">
    <name type="scientific">Nocardia goodfellowii</name>
    <dbReference type="NCBI Taxonomy" id="882446"/>
    <lineage>
        <taxon>Bacteria</taxon>
        <taxon>Bacillati</taxon>
        <taxon>Actinomycetota</taxon>
        <taxon>Actinomycetes</taxon>
        <taxon>Mycobacteriales</taxon>
        <taxon>Nocardiaceae</taxon>
        <taxon>Nocardia</taxon>
    </lineage>
</organism>
<accession>A0ABS4QNM1</accession>
<dbReference type="PROSITE" id="PS51077">
    <property type="entry name" value="HTH_ICLR"/>
    <property type="match status" value="1"/>
</dbReference>
<evidence type="ECO:0000313" key="6">
    <source>
        <dbReference type="EMBL" id="MBP2193305.1"/>
    </source>
</evidence>
<dbReference type="SUPFAM" id="SSF46785">
    <property type="entry name" value="Winged helix' DNA-binding domain"/>
    <property type="match status" value="1"/>
</dbReference>
<dbReference type="Pfam" id="PF09339">
    <property type="entry name" value="HTH_IclR"/>
    <property type="match status" value="1"/>
</dbReference>
<dbReference type="SUPFAM" id="SSF55781">
    <property type="entry name" value="GAF domain-like"/>
    <property type="match status" value="1"/>
</dbReference>
<sequence>MSAPRPAATVAAADRSVLGRAFELLRAFDAHRTELTLSELSRRTGMPLATVHRLCQQLIDLGALERDPSGCFQIGAGLWEIGSLAPRAHGLRAVALPYLEDLYEATHQNVQLIVLDGTEALYIERLSGHQSIPLLGRAGGRLPLHASSGGLILLAHAGPDLLAQVLAGGLAAFTPDTITTEHRLRSTLADIRRTNVVVCRRHIDPRSVAVAAPVRHGSGAVVAAVSVVLNATEDPAHLIPALHTACRGISRGLRPTG</sequence>
<evidence type="ECO:0000259" key="5">
    <source>
        <dbReference type="PROSITE" id="PS51078"/>
    </source>
</evidence>
<protein>
    <submittedName>
        <fullName evidence="6">DNA-binding IclR family transcriptional regulator</fullName>
    </submittedName>
</protein>
<dbReference type="SMART" id="SM00346">
    <property type="entry name" value="HTH_ICLR"/>
    <property type="match status" value="1"/>
</dbReference>
<evidence type="ECO:0000256" key="1">
    <source>
        <dbReference type="ARBA" id="ARBA00023015"/>
    </source>
</evidence>
<dbReference type="InterPro" id="IPR014757">
    <property type="entry name" value="Tscrpt_reg_IclR_C"/>
</dbReference>
<dbReference type="InterPro" id="IPR029016">
    <property type="entry name" value="GAF-like_dom_sf"/>
</dbReference>
<dbReference type="Proteomes" id="UP001519325">
    <property type="component" value="Unassembled WGS sequence"/>
</dbReference>
<evidence type="ECO:0000259" key="4">
    <source>
        <dbReference type="PROSITE" id="PS51077"/>
    </source>
</evidence>
<dbReference type="PROSITE" id="PS51078">
    <property type="entry name" value="ICLR_ED"/>
    <property type="match status" value="1"/>
</dbReference>
<feature type="domain" description="IclR-ED" evidence="5">
    <location>
        <begin position="77"/>
        <end position="255"/>
    </location>
</feature>
<name>A0ABS4QNM1_9NOCA</name>